<evidence type="ECO:0000313" key="4">
    <source>
        <dbReference type="EMBL" id="KAJ9535159.1"/>
    </source>
</evidence>
<dbReference type="Pfam" id="PF07727">
    <property type="entry name" value="RVT_2"/>
    <property type="match status" value="1"/>
</dbReference>
<reference evidence="4" key="1">
    <citation type="submission" date="2023-03" db="EMBL/GenBank/DDBJ databases">
        <title>Chromosome-scale reference genome and RAD-based genetic map of yellow starthistle (Centaurea solstitialis) reveal putative structural variation and QTLs associated with invader traits.</title>
        <authorList>
            <person name="Reatini B."/>
            <person name="Cang F.A."/>
            <person name="Jiang Q."/>
            <person name="Mckibben M.T.W."/>
            <person name="Barker M.S."/>
            <person name="Rieseberg L.H."/>
            <person name="Dlugosch K.M."/>
        </authorList>
    </citation>
    <scope>NUCLEOTIDE SEQUENCE</scope>
    <source>
        <strain evidence="4">CAN-66</strain>
        <tissue evidence="4">Leaf</tissue>
    </source>
</reference>
<dbReference type="InterPro" id="IPR001584">
    <property type="entry name" value="Integrase_cat-core"/>
</dbReference>
<dbReference type="PANTHER" id="PTHR47481">
    <property type="match status" value="1"/>
</dbReference>
<dbReference type="SUPFAM" id="SSF53098">
    <property type="entry name" value="Ribonuclease H-like"/>
    <property type="match status" value="1"/>
</dbReference>
<dbReference type="Pfam" id="PF22936">
    <property type="entry name" value="Pol_BBD"/>
    <property type="match status" value="1"/>
</dbReference>
<dbReference type="PANTHER" id="PTHR47481:SF3">
    <property type="entry name" value="GAG-POLYPEPTIDE OF LTR COPIA-TYPE-RELATED"/>
    <property type="match status" value="1"/>
</dbReference>
<evidence type="ECO:0000313" key="5">
    <source>
        <dbReference type="Proteomes" id="UP001172457"/>
    </source>
</evidence>
<sequence length="1398" mass="156571">MAASSSSQDNLFSMNTLLHMMTIKLSSNNYLLWRNHMLPIFTYQKLLGHIDGSSSAPSPTITVEDKTVPNPEALKWTEVDQRAVILLQSSLTEQAAAEVLGLTTARNIWLALEAAYSNASVERIHSLRDSLRQLTKGTSSVSDYCRRFKAICEQLSAIGHPVAEIDKLHWFLCGLGPSYETFSTAIRATKPAPLFRDLVTQAESHELFLQSLHGTPSPPAAFHAQNIHNNSAQGRGRSFNSRGNNSRGRGRGQGRRAPHCQLCRTNGHYASSCPKLHTYATQASPSDESLAKAFHAQCHVTTNTPDWHVDSGATDHMTPTRDSLNHSVPYPGNHQVEFGDGKTLPITHTGSSTISNHIPLSNILVIPNLTKKLLSVSKLTTDHPVDVLFSQPFFNIQDRKTKRVLARGSCENGLYVLKDEPQAFVATTGVSKRASYELWHARLGHVSFDVISTLNKLGVLSITSLLPKPIVCTPCQLAKGQRLSFNDNSKRSSHPLELIHCDLWGPAPVYSKDGYRYYVAFIDDYSRFTWLYPLKTKTGFYSVLPSFINLVQTQCSRKIKTFQSDGGTEFVNQTVRKIFEDNGTFHRFSCPYTPQQNGRAERKHRHIVETGLAMLFNAHVPASYWVDAFTSATFIINRLPTPLLKNKSPFQLLFNQNPQYANFRTFGCQVFPYLRDYSQHKLAPRSIPCIFIGYSSQYKGYRCLDPNTSRVFVTRHARFNEMVFPFNGSSCDTNISTLELTTFLQDDSQSSLSPPVLKKNAQEANTPTSGSTICPLCRPSTNESPHVPPSPPLMASDQTHHVNTSDQNPENASVAEAPSSSVQDVQQPDHHASTNQQPPVISDSAHPMITRSKAGIFKPKHRVDLASLTTHSLHVALTTTVEPRGFKTAAKDPKWMAAMNEELQALHQNQTWTLVPRPSSTNIVGSKWVYRIKYRSDGTIERYKARLVAQGYTQIPGLDYSHTFSPVVKATTVRIVLSLAVLNSWKLHQLDVKNAFLNGSLDETVFMEQPPGFTNSQFPNHVCKLSKALYGLKQAPRAWFQCLSTFLLSYGFTCSRADTSLFVFTRDSCIMYLLVYVDDLILTGNDETAIATFISRLNHEFAIKDLGDLSYFLGLEVAYMDNGIFLTQSKYASDILKRADLYDSKPVSTPLPPHASFTTDGLPFTDPTLYRSLVGALQYLTITRPDLSYAVNQVSQFMQAPTVDHFQSVKRILRYVKGTISFGLTYSRPHRNSIRGYSDADWARCLDTRRSTYGYSIYMGGNLVSWSAKKQPTVSRSSCESEYRAMANTAAEIVWITHLLRELHALPPDRPTLLCDNKSALFMTQNPVSHKRAKHIDLDYHFIRELVSSGKLFTKFVPTNLQVADIFTKSLPRPQFEIFRTMLRLGPPPFRLKGGISR</sequence>
<dbReference type="EMBL" id="JARYMX010000592">
    <property type="protein sequence ID" value="KAJ9535159.1"/>
    <property type="molecule type" value="Genomic_DNA"/>
</dbReference>
<dbReference type="GO" id="GO:0008270">
    <property type="term" value="F:zinc ion binding"/>
    <property type="evidence" value="ECO:0007669"/>
    <property type="project" value="InterPro"/>
</dbReference>
<dbReference type="CDD" id="cd09272">
    <property type="entry name" value="RNase_HI_RT_Ty1"/>
    <property type="match status" value="1"/>
</dbReference>
<keyword evidence="1" id="KW-0378">Hydrolase</keyword>
<feature type="compositionally biased region" description="Basic residues" evidence="2">
    <location>
        <begin position="248"/>
        <end position="258"/>
    </location>
</feature>
<feature type="compositionally biased region" description="Polar residues" evidence="2">
    <location>
        <begin position="762"/>
        <end position="772"/>
    </location>
</feature>
<dbReference type="InterPro" id="IPR025724">
    <property type="entry name" value="GAG-pre-integrase_dom"/>
</dbReference>
<name>A0AA38W2C2_9ASTR</name>
<dbReference type="InterPro" id="IPR013103">
    <property type="entry name" value="RVT_2"/>
</dbReference>
<dbReference type="PROSITE" id="PS50994">
    <property type="entry name" value="INTEGRASE"/>
    <property type="match status" value="1"/>
</dbReference>
<keyword evidence="1" id="KW-0064">Aspartyl protease</keyword>
<feature type="compositionally biased region" description="Polar residues" evidence="2">
    <location>
        <begin position="801"/>
        <end position="811"/>
    </location>
</feature>
<dbReference type="SUPFAM" id="SSF56672">
    <property type="entry name" value="DNA/RNA polymerases"/>
    <property type="match status" value="1"/>
</dbReference>
<accession>A0AA38W2C2</accession>
<dbReference type="Pfam" id="PF13976">
    <property type="entry name" value="gag_pre-integrs"/>
    <property type="match status" value="1"/>
</dbReference>
<keyword evidence="5" id="KW-1185">Reference proteome</keyword>
<feature type="region of interest" description="Disordered" evidence="2">
    <location>
        <begin position="230"/>
        <end position="258"/>
    </location>
</feature>
<dbReference type="Pfam" id="PF25597">
    <property type="entry name" value="SH3_retrovirus"/>
    <property type="match status" value="1"/>
</dbReference>
<evidence type="ECO:0000259" key="3">
    <source>
        <dbReference type="PROSITE" id="PS50994"/>
    </source>
</evidence>
<dbReference type="InterPro" id="IPR043502">
    <property type="entry name" value="DNA/RNA_pol_sf"/>
</dbReference>
<dbReference type="Gene3D" id="3.30.420.10">
    <property type="entry name" value="Ribonuclease H-like superfamily/Ribonuclease H"/>
    <property type="match status" value="1"/>
</dbReference>
<dbReference type="GO" id="GO:0003676">
    <property type="term" value="F:nucleic acid binding"/>
    <property type="evidence" value="ECO:0007669"/>
    <property type="project" value="InterPro"/>
</dbReference>
<dbReference type="InterPro" id="IPR012337">
    <property type="entry name" value="RNaseH-like_sf"/>
</dbReference>
<keyword evidence="1" id="KW-0645">Protease</keyword>
<dbReference type="Pfam" id="PF14223">
    <property type="entry name" value="Retrotran_gag_2"/>
    <property type="match status" value="1"/>
</dbReference>
<dbReference type="Proteomes" id="UP001172457">
    <property type="component" value="Unassembled WGS sequence"/>
</dbReference>
<dbReference type="InterPro" id="IPR057670">
    <property type="entry name" value="SH3_retrovirus"/>
</dbReference>
<dbReference type="InterPro" id="IPR036397">
    <property type="entry name" value="RNaseH_sf"/>
</dbReference>
<comment type="caution">
    <text evidence="4">The sequence shown here is derived from an EMBL/GenBank/DDBJ whole genome shotgun (WGS) entry which is preliminary data.</text>
</comment>
<proteinExistence type="predicted"/>
<evidence type="ECO:0000256" key="2">
    <source>
        <dbReference type="SAM" id="MobiDB-lite"/>
    </source>
</evidence>
<organism evidence="4 5">
    <name type="scientific">Centaurea solstitialis</name>
    <name type="common">yellow star-thistle</name>
    <dbReference type="NCBI Taxonomy" id="347529"/>
    <lineage>
        <taxon>Eukaryota</taxon>
        <taxon>Viridiplantae</taxon>
        <taxon>Streptophyta</taxon>
        <taxon>Embryophyta</taxon>
        <taxon>Tracheophyta</taxon>
        <taxon>Spermatophyta</taxon>
        <taxon>Magnoliopsida</taxon>
        <taxon>eudicotyledons</taxon>
        <taxon>Gunneridae</taxon>
        <taxon>Pentapetalae</taxon>
        <taxon>asterids</taxon>
        <taxon>campanulids</taxon>
        <taxon>Asterales</taxon>
        <taxon>Asteraceae</taxon>
        <taxon>Carduoideae</taxon>
        <taxon>Cardueae</taxon>
        <taxon>Centaureinae</taxon>
        <taxon>Centaurea</taxon>
    </lineage>
</organism>
<dbReference type="Pfam" id="PF00665">
    <property type="entry name" value="rve"/>
    <property type="match status" value="1"/>
</dbReference>
<feature type="compositionally biased region" description="Low complexity" evidence="2">
    <location>
        <begin position="234"/>
        <end position="247"/>
    </location>
</feature>
<feature type="region of interest" description="Disordered" evidence="2">
    <location>
        <begin position="749"/>
        <end position="845"/>
    </location>
</feature>
<dbReference type="SUPFAM" id="SSF57756">
    <property type="entry name" value="Retrovirus zinc finger-like domains"/>
    <property type="match status" value="1"/>
</dbReference>
<evidence type="ECO:0000256" key="1">
    <source>
        <dbReference type="ARBA" id="ARBA00022750"/>
    </source>
</evidence>
<dbReference type="GO" id="GO:0015074">
    <property type="term" value="P:DNA integration"/>
    <property type="evidence" value="ECO:0007669"/>
    <property type="project" value="InterPro"/>
</dbReference>
<gene>
    <name evidence="4" type="ORF">OSB04_un001762</name>
</gene>
<dbReference type="GO" id="GO:0004190">
    <property type="term" value="F:aspartic-type endopeptidase activity"/>
    <property type="evidence" value="ECO:0007669"/>
    <property type="project" value="UniProtKB-KW"/>
</dbReference>
<protein>
    <recommendedName>
        <fullName evidence="3">Integrase catalytic domain-containing protein</fullName>
    </recommendedName>
</protein>
<feature type="domain" description="Integrase catalytic" evidence="3">
    <location>
        <begin position="491"/>
        <end position="657"/>
    </location>
</feature>
<dbReference type="InterPro" id="IPR054722">
    <property type="entry name" value="PolX-like_BBD"/>
</dbReference>
<dbReference type="InterPro" id="IPR036875">
    <property type="entry name" value="Znf_CCHC_sf"/>
</dbReference>